<dbReference type="RefSeq" id="WP_012665434.1">
    <property type="nucleotide sequence ID" value="NC_012169.1"/>
</dbReference>
<dbReference type="HOGENOM" id="CLU_109712_0_0_12"/>
<organism evidence="1 2">
    <name type="scientific">Borreliella valaisiana VS116</name>
    <dbReference type="NCBI Taxonomy" id="445987"/>
    <lineage>
        <taxon>Bacteria</taxon>
        <taxon>Pseudomonadati</taxon>
        <taxon>Spirochaetota</taxon>
        <taxon>Spirochaetia</taxon>
        <taxon>Spirochaetales</taxon>
        <taxon>Borreliaceae</taxon>
        <taxon>Borreliella</taxon>
    </lineage>
</organism>
<evidence type="ECO:0008006" key="3">
    <source>
        <dbReference type="Google" id="ProtNLM"/>
    </source>
</evidence>
<keyword evidence="2" id="KW-1185">Reference proteome</keyword>
<dbReference type="Proteomes" id="UP000006163">
    <property type="component" value="Plasmid VS116_lp28-8"/>
</dbReference>
<protein>
    <recommendedName>
        <fullName evidence="3">Plasmid partitioning associated protein-1</fullName>
    </recommendedName>
</protein>
<dbReference type="AlphaFoldDB" id="C0R9I1"/>
<dbReference type="Pfam" id="PF02890">
    <property type="entry name" value="DUF226"/>
    <property type="match status" value="1"/>
</dbReference>
<gene>
    <name evidence="1" type="ORF">BVAVS116_N0016</name>
</gene>
<accession>C0R9I1</accession>
<dbReference type="OrthoDB" id="352006at2"/>
<dbReference type="GeneID" id="63641963"/>
<geneLocation type="plasmid" evidence="1 2">
    <name>VS116_lp28-8</name>
</geneLocation>
<proteinExistence type="predicted"/>
<dbReference type="InterPro" id="IPR004180">
    <property type="entry name" value="DUF226_BOR_spp"/>
</dbReference>
<sequence>MKNLLEKLKEKKTKIKPERNNNIFVKIEKKDDKSIYHTKIFLDFHAFGTKKNQNYRFLISFRKLLDRKKTEAFSLFSLKDEDKFLGINYGCRKPIKNVLRRYEENNKLKTATFSKIHYIRFKFKKGSIFCYVVGISYLLRKDKIKKKYYKSLIKILLTLEKEIYEFYNKKLSNGGIITKWIEKEQK</sequence>
<dbReference type="EMBL" id="CP001442">
    <property type="protein sequence ID" value="ACN53121.1"/>
    <property type="molecule type" value="Genomic_DNA"/>
</dbReference>
<reference evidence="1 2" key="1">
    <citation type="journal article" date="2012" name="J. Bacteriol.">
        <title>Whole-Genome Sequences of Borrelia bissettii, Borrelia valaisiana, and Borrelia spielmanii.</title>
        <authorList>
            <person name="Schutzer S.E."/>
            <person name="Fraser-Liggett C.M."/>
            <person name="Qiu W.G."/>
            <person name="Kraiczy P."/>
            <person name="Mongodin E.F."/>
            <person name="Dunn J.J."/>
            <person name="Luft B.J."/>
            <person name="Casjens S.R."/>
        </authorList>
    </citation>
    <scope>NUCLEOTIDE SEQUENCE [LARGE SCALE GENOMIC DNA]</scope>
    <source>
        <strain evidence="1 2">VS116</strain>
        <plasmid evidence="1">VS116_lp28-8</plasmid>
    </source>
</reference>
<keyword evidence="1" id="KW-0614">Plasmid</keyword>
<evidence type="ECO:0000313" key="1">
    <source>
        <dbReference type="EMBL" id="ACN53121.1"/>
    </source>
</evidence>
<name>C0R9I1_BORVA</name>
<evidence type="ECO:0000313" key="2">
    <source>
        <dbReference type="Proteomes" id="UP000006163"/>
    </source>
</evidence>